<dbReference type="Pfam" id="PF04663">
    <property type="entry name" value="Phenol_monoox"/>
    <property type="match status" value="1"/>
</dbReference>
<reference evidence="1 2" key="1">
    <citation type="journal article" date="2011" name="J. Bacteriol.">
        <title>Genome sequence of Methyloversatilis universalis FAM5T, a methylotrophic representative of the order Rhodocyclales.</title>
        <authorList>
            <person name="Kittichotirat W."/>
            <person name="Good N.M."/>
            <person name="Hall R."/>
            <person name="Bringel F."/>
            <person name="Lajus A."/>
            <person name="Medigue C."/>
            <person name="Smalley N.E."/>
            <person name="Beck D."/>
            <person name="Bumgarner R."/>
            <person name="Vuilleumier S."/>
            <person name="Kalyuzhnaya M.G."/>
        </authorList>
    </citation>
    <scope>NUCLEOTIDE SEQUENCE [LARGE SCALE GENOMIC DNA]</scope>
    <source>
        <strain evidence="2">ATCC BAA-1314 / JCM 13912 / FAM5</strain>
    </source>
</reference>
<dbReference type="InterPro" id="IPR006756">
    <property type="entry name" value="Phenol_hydroxylase"/>
</dbReference>
<dbReference type="AlphaFoldDB" id="F5RH92"/>
<name>F5RH92_METUF</name>
<protein>
    <submittedName>
        <fullName evidence="1">Phenol hydroxylase P4 protein</fullName>
    </submittedName>
</protein>
<dbReference type="EMBL" id="AFHG01000059">
    <property type="protein sequence ID" value="EGK69724.1"/>
    <property type="molecule type" value="Genomic_DNA"/>
</dbReference>
<organism evidence="1 2">
    <name type="scientific">Methyloversatilis universalis (strain ATCC BAA-1314 / DSM 25237 / JCM 13912 / CCUG 52030 / FAM5)</name>
    <dbReference type="NCBI Taxonomy" id="1000565"/>
    <lineage>
        <taxon>Bacteria</taxon>
        <taxon>Pseudomonadati</taxon>
        <taxon>Pseudomonadota</taxon>
        <taxon>Betaproteobacteria</taxon>
        <taxon>Nitrosomonadales</taxon>
        <taxon>Sterolibacteriaceae</taxon>
        <taxon>Methyloversatilis</taxon>
    </lineage>
</organism>
<comment type="caution">
    <text evidence="1">The sequence shown here is derived from an EMBL/GenBank/DDBJ whole genome shotgun (WGS) entry which is preliminary data.</text>
</comment>
<dbReference type="Gene3D" id="3.10.20.560">
    <property type="entry name" value="Phenol hydroxylase"/>
    <property type="match status" value="1"/>
</dbReference>
<evidence type="ECO:0000313" key="1">
    <source>
        <dbReference type="EMBL" id="EGK69724.1"/>
    </source>
</evidence>
<dbReference type="STRING" id="1000565.METUNv1_03687"/>
<gene>
    <name evidence="1" type="ORF">METUNv1_03687</name>
</gene>
<sequence>MKEYAGTPRDGVENFHGNQLLYIGWDDHLMFCAPLAFPFPPTLRFGDIVEKVLPGAYGYHPDWARIDWSKVEWLKSGQPWTPHFNRTLAENGLGHKDVLRFRTPGLTGIQGSCS</sequence>
<proteinExistence type="predicted"/>
<dbReference type="eggNOG" id="ENOG5032U7S">
    <property type="taxonomic scope" value="Bacteria"/>
</dbReference>
<evidence type="ECO:0000313" key="2">
    <source>
        <dbReference type="Proteomes" id="UP000005019"/>
    </source>
</evidence>
<keyword evidence="2" id="KW-1185">Reference proteome</keyword>
<dbReference type="InterPro" id="IPR043010">
    <property type="entry name" value="Phenol_hydroxylase_sf"/>
</dbReference>
<dbReference type="Proteomes" id="UP000005019">
    <property type="component" value="Unassembled WGS sequence"/>
</dbReference>
<accession>F5RH92</accession>
<dbReference type="GO" id="GO:0018662">
    <property type="term" value="F:phenol 2-monooxygenase activity"/>
    <property type="evidence" value="ECO:0007669"/>
    <property type="project" value="InterPro"/>
</dbReference>